<dbReference type="EMBL" id="FLUM01000003">
    <property type="protein sequence ID" value="SBW06047.1"/>
    <property type="molecule type" value="Genomic_DNA"/>
</dbReference>
<evidence type="ECO:0000256" key="1">
    <source>
        <dbReference type="SAM" id="SignalP"/>
    </source>
</evidence>
<dbReference type="RefSeq" id="WP_296943850.1">
    <property type="nucleotide sequence ID" value="NZ_LT599032.1"/>
</dbReference>
<keyword evidence="1" id="KW-0732">Signal</keyword>
<dbReference type="AlphaFoldDB" id="A0A212K329"/>
<accession>A0A212K329</accession>
<proteinExistence type="predicted"/>
<organism evidence="2">
    <name type="scientific">uncultured Dysgonomonas sp</name>
    <dbReference type="NCBI Taxonomy" id="206096"/>
    <lineage>
        <taxon>Bacteria</taxon>
        <taxon>Pseudomonadati</taxon>
        <taxon>Bacteroidota</taxon>
        <taxon>Bacteroidia</taxon>
        <taxon>Bacteroidales</taxon>
        <taxon>Dysgonomonadaceae</taxon>
        <taxon>Dysgonomonas</taxon>
        <taxon>environmental samples</taxon>
    </lineage>
</organism>
<sequence>MRIFYIAIFCLCTISAYTQTTVAKNAKQETNGSYSFRSAAISVRNHETKAEVFTRAFNDTVSLRDMNGLSYPVQPVFLSAYIQSGQLTACTLWNNLKEYNVIDEGRLLLPAKESDGDVNGKPEEDIFSMSYSLSPQYTLTIEGNTATFIFPEIYGNSRYNFTLEGTFTIILVRDEPYKDTL</sequence>
<protein>
    <submittedName>
        <fullName evidence="2">Uncharacterized protein</fullName>
    </submittedName>
</protein>
<reference evidence="2" key="1">
    <citation type="submission" date="2016-04" db="EMBL/GenBank/DDBJ databases">
        <authorList>
            <person name="Evans L.H."/>
            <person name="Alamgir A."/>
            <person name="Owens N."/>
            <person name="Weber N.D."/>
            <person name="Virtaneva K."/>
            <person name="Barbian K."/>
            <person name="Babar A."/>
            <person name="Rosenke K."/>
        </authorList>
    </citation>
    <scope>NUCLEOTIDE SEQUENCE</scope>
    <source>
        <strain evidence="2">86-1</strain>
    </source>
</reference>
<evidence type="ECO:0000313" key="2">
    <source>
        <dbReference type="EMBL" id="SBW06047.1"/>
    </source>
</evidence>
<feature type="chain" id="PRO_5012058246" evidence="1">
    <location>
        <begin position="19"/>
        <end position="181"/>
    </location>
</feature>
<feature type="signal peptide" evidence="1">
    <location>
        <begin position="1"/>
        <end position="18"/>
    </location>
</feature>
<gene>
    <name evidence="2" type="ORF">KL86DYS1_31271</name>
</gene>
<name>A0A212K329_9BACT</name>